<dbReference type="Proteomes" id="UP000094385">
    <property type="component" value="Unassembled WGS sequence"/>
</dbReference>
<dbReference type="EMBL" id="KV454297">
    <property type="protein sequence ID" value="ODQ71797.1"/>
    <property type="molecule type" value="Genomic_DNA"/>
</dbReference>
<dbReference type="AlphaFoldDB" id="A0A1E3Q452"/>
<proteinExistence type="predicted"/>
<sequence length="173" mass="19044">MDQCKEGDDTWTVDLLPEATPKLIVWHKHFVSASNNLTRNFLIVSPKLDSSSMMAWSAAPQRPGHHRDLLVSLVHQQQQPTPPTTASALTLTQLNGPCHEQYQVFASTTADSDIVRVPAPLDFSPADSEPLKKKSIGQLAALTDVLSKEWALVCLSVFFSNGSSRDCRFDQDG</sequence>
<evidence type="ECO:0000313" key="1">
    <source>
        <dbReference type="EMBL" id="ODQ71797.1"/>
    </source>
</evidence>
<gene>
    <name evidence="1" type="ORF">LIPSTDRAFT_5020</name>
</gene>
<evidence type="ECO:0000313" key="2">
    <source>
        <dbReference type="Proteomes" id="UP000094385"/>
    </source>
</evidence>
<keyword evidence="2" id="KW-1185">Reference proteome</keyword>
<name>A0A1E3Q452_LIPST</name>
<organism evidence="1 2">
    <name type="scientific">Lipomyces starkeyi NRRL Y-11557</name>
    <dbReference type="NCBI Taxonomy" id="675824"/>
    <lineage>
        <taxon>Eukaryota</taxon>
        <taxon>Fungi</taxon>
        <taxon>Dikarya</taxon>
        <taxon>Ascomycota</taxon>
        <taxon>Saccharomycotina</taxon>
        <taxon>Lipomycetes</taxon>
        <taxon>Lipomycetales</taxon>
        <taxon>Lipomycetaceae</taxon>
        <taxon>Lipomyces</taxon>
    </lineage>
</organism>
<protein>
    <submittedName>
        <fullName evidence="1">Uncharacterized protein</fullName>
    </submittedName>
</protein>
<accession>A0A1E3Q452</accession>
<reference evidence="1 2" key="1">
    <citation type="journal article" date="2016" name="Proc. Natl. Acad. Sci. U.S.A.">
        <title>Comparative genomics of biotechnologically important yeasts.</title>
        <authorList>
            <person name="Riley R."/>
            <person name="Haridas S."/>
            <person name="Wolfe K.H."/>
            <person name="Lopes M.R."/>
            <person name="Hittinger C.T."/>
            <person name="Goeker M."/>
            <person name="Salamov A.A."/>
            <person name="Wisecaver J.H."/>
            <person name="Long T.M."/>
            <person name="Calvey C.H."/>
            <person name="Aerts A.L."/>
            <person name="Barry K.W."/>
            <person name="Choi C."/>
            <person name="Clum A."/>
            <person name="Coughlan A.Y."/>
            <person name="Deshpande S."/>
            <person name="Douglass A.P."/>
            <person name="Hanson S.J."/>
            <person name="Klenk H.-P."/>
            <person name="LaButti K.M."/>
            <person name="Lapidus A."/>
            <person name="Lindquist E.A."/>
            <person name="Lipzen A.M."/>
            <person name="Meier-Kolthoff J.P."/>
            <person name="Ohm R.A."/>
            <person name="Otillar R.P."/>
            <person name="Pangilinan J.L."/>
            <person name="Peng Y."/>
            <person name="Rokas A."/>
            <person name="Rosa C.A."/>
            <person name="Scheuner C."/>
            <person name="Sibirny A.A."/>
            <person name="Slot J.C."/>
            <person name="Stielow J.B."/>
            <person name="Sun H."/>
            <person name="Kurtzman C.P."/>
            <person name="Blackwell M."/>
            <person name="Grigoriev I.V."/>
            <person name="Jeffries T.W."/>
        </authorList>
    </citation>
    <scope>NUCLEOTIDE SEQUENCE [LARGE SCALE GENOMIC DNA]</scope>
    <source>
        <strain evidence="1 2">NRRL Y-11557</strain>
    </source>
</reference>